<proteinExistence type="predicted"/>
<reference evidence="1 2" key="1">
    <citation type="journal article" date="2015" name="Nature">
        <title>rRNA introns, odd ribosomes, and small enigmatic genomes across a large radiation of phyla.</title>
        <authorList>
            <person name="Brown C.T."/>
            <person name="Hug L.A."/>
            <person name="Thomas B.C."/>
            <person name="Sharon I."/>
            <person name="Castelle C.J."/>
            <person name="Singh A."/>
            <person name="Wilkins M.J."/>
            <person name="Williams K.H."/>
            <person name="Banfield J.F."/>
        </authorList>
    </citation>
    <scope>NUCLEOTIDE SEQUENCE [LARGE SCALE GENOMIC DNA]</scope>
</reference>
<dbReference type="AlphaFoldDB" id="A0A0G0SYL6"/>
<name>A0A0G0SYL6_9BACT</name>
<evidence type="ECO:0008006" key="3">
    <source>
        <dbReference type="Google" id="ProtNLM"/>
    </source>
</evidence>
<sequence>MYYPHMKEIAKNMRKNGASLGDISKKLNIAKSTLSFWCKDMVLPESAF</sequence>
<evidence type="ECO:0000313" key="1">
    <source>
        <dbReference type="EMBL" id="KKR69903.1"/>
    </source>
</evidence>
<dbReference type="EMBL" id="LBZL01000019">
    <property type="protein sequence ID" value="KKR69903.1"/>
    <property type="molecule type" value="Genomic_DNA"/>
</dbReference>
<evidence type="ECO:0000313" key="2">
    <source>
        <dbReference type="Proteomes" id="UP000034452"/>
    </source>
</evidence>
<organism evidence="1 2">
    <name type="scientific">Candidatus Nomurabacteria bacterium GW2011_GWB1_40_7</name>
    <dbReference type="NCBI Taxonomy" id="1618744"/>
    <lineage>
        <taxon>Bacteria</taxon>
        <taxon>Candidatus Nomuraibacteriota</taxon>
    </lineage>
</organism>
<comment type="caution">
    <text evidence="1">The sequence shown here is derived from an EMBL/GenBank/DDBJ whole genome shotgun (WGS) entry which is preliminary data.</text>
</comment>
<dbReference type="Proteomes" id="UP000034452">
    <property type="component" value="Unassembled WGS sequence"/>
</dbReference>
<accession>A0A0G0SYL6</accession>
<protein>
    <recommendedName>
        <fullName evidence="3">HTH cro/C1-type domain-containing protein</fullName>
    </recommendedName>
</protein>
<gene>
    <name evidence="1" type="ORF">UU13_C0019G0005</name>
</gene>